<organism evidence="2 3">
    <name type="scientific">Nepenthes gracilis</name>
    <name type="common">Slender pitcher plant</name>
    <dbReference type="NCBI Taxonomy" id="150966"/>
    <lineage>
        <taxon>Eukaryota</taxon>
        <taxon>Viridiplantae</taxon>
        <taxon>Streptophyta</taxon>
        <taxon>Embryophyta</taxon>
        <taxon>Tracheophyta</taxon>
        <taxon>Spermatophyta</taxon>
        <taxon>Magnoliopsida</taxon>
        <taxon>eudicotyledons</taxon>
        <taxon>Gunneridae</taxon>
        <taxon>Pentapetalae</taxon>
        <taxon>Caryophyllales</taxon>
        <taxon>Nepenthaceae</taxon>
        <taxon>Nepenthes</taxon>
    </lineage>
</organism>
<dbReference type="AlphaFoldDB" id="A0AAD3XN39"/>
<evidence type="ECO:0000313" key="3">
    <source>
        <dbReference type="Proteomes" id="UP001279734"/>
    </source>
</evidence>
<keyword evidence="1" id="KW-0472">Membrane</keyword>
<feature type="transmembrane region" description="Helical" evidence="1">
    <location>
        <begin position="12"/>
        <end position="28"/>
    </location>
</feature>
<keyword evidence="1" id="KW-1133">Transmembrane helix</keyword>
<keyword evidence="1" id="KW-0812">Transmembrane</keyword>
<feature type="transmembrane region" description="Helical" evidence="1">
    <location>
        <begin position="40"/>
        <end position="59"/>
    </location>
</feature>
<dbReference type="EMBL" id="BSYO01000010">
    <property type="protein sequence ID" value="GMH10618.1"/>
    <property type="molecule type" value="Genomic_DNA"/>
</dbReference>
<protein>
    <submittedName>
        <fullName evidence="2">Uncharacterized protein</fullName>
    </submittedName>
</protein>
<reference evidence="2" key="1">
    <citation type="submission" date="2023-05" db="EMBL/GenBank/DDBJ databases">
        <title>Nepenthes gracilis genome sequencing.</title>
        <authorList>
            <person name="Fukushima K."/>
        </authorList>
    </citation>
    <scope>NUCLEOTIDE SEQUENCE</scope>
    <source>
        <strain evidence="2">SING2019-196</strain>
    </source>
</reference>
<name>A0AAD3XN39_NEPGR</name>
<dbReference type="Proteomes" id="UP001279734">
    <property type="component" value="Unassembled WGS sequence"/>
</dbReference>
<evidence type="ECO:0000256" key="1">
    <source>
        <dbReference type="SAM" id="Phobius"/>
    </source>
</evidence>
<proteinExistence type="predicted"/>
<comment type="caution">
    <text evidence="2">The sequence shown here is derived from an EMBL/GenBank/DDBJ whole genome shotgun (WGS) entry which is preliminary data.</text>
</comment>
<gene>
    <name evidence="2" type="ORF">Nepgr_012459</name>
</gene>
<keyword evidence="3" id="KW-1185">Reference proteome</keyword>
<accession>A0AAD3XN39</accession>
<sequence length="157" mass="17018">MTLLCGISEAHGLIAGLWLCGAPVYMFCMRSNLAMGGCAALPVLVLKYILVGSAAWSLMRLGLMTCSLKYQSGDGKHTLIAATCRGLLCLLSWQSGLLFCLLLRLMPKLGVAVGLQLLVDVLRPSWHLRWGFALPDWVKIGWAPLPGNGGTFLSQHY</sequence>
<evidence type="ECO:0000313" key="2">
    <source>
        <dbReference type="EMBL" id="GMH10618.1"/>
    </source>
</evidence>